<dbReference type="PANTHER" id="PTHR39441:SF1">
    <property type="entry name" value="DUF2252 DOMAIN-CONTAINING PROTEIN"/>
    <property type="match status" value="1"/>
</dbReference>
<dbReference type="Pfam" id="PF10009">
    <property type="entry name" value="DUF2252"/>
    <property type="match status" value="1"/>
</dbReference>
<dbReference type="EMBL" id="JBHTOC010000005">
    <property type="protein sequence ID" value="MFD1429466.1"/>
    <property type="molecule type" value="Genomic_DNA"/>
</dbReference>
<sequence>MKKTMLQQLLRDQSVMKNDTALDALKAQGKALRDTIPAETLGERTLSGRDPVAYIEAIEQNLIQELMPQRHAKMAASPAAFFRGTAELMAYDLSHEPQSGIRVLSDGDAHLQNFGFYASPERNLLFDLNDFDEAAPNSFEFDLKRLATSVYLLGAQRHFDEAPMDDLVQNLVRTYRKALKHAFKEGALERFYASSNVEQLLAALPDEDDVEFVKRVMAKAQKQTNESVVAKYTERATATRLRFKDAAPRSVHVEPGREIALMRGYLDYQKTTRADITLLLGQYHVSDIIRHSVGIGSFGTYCYLILLTGLGGSHLVLQVKEALPRRRELAPNNLAVTLDREVSEGQRIIAAQQILQKASDPFLGWFNLDGKSFYVRQFRDMKESINLDRLEWGQFEAYCRICAYLLAMAHAQSPTAAVADGYLNRDVDIAIQGWAKDYLHQVVDDYAAFVAKYGVDQ</sequence>
<protein>
    <submittedName>
        <fullName evidence="1">DUF2252 domain-containing protein</fullName>
    </submittedName>
</protein>
<gene>
    <name evidence="1" type="ORF">ACFQ4P_04275</name>
</gene>
<dbReference type="RefSeq" id="WP_225877914.1">
    <property type="nucleotide sequence ID" value="NZ_BOLQ01000009.1"/>
</dbReference>
<keyword evidence="2" id="KW-1185">Reference proteome</keyword>
<evidence type="ECO:0000313" key="2">
    <source>
        <dbReference type="Proteomes" id="UP001597196"/>
    </source>
</evidence>
<dbReference type="PANTHER" id="PTHR39441">
    <property type="entry name" value="DUF2252 DOMAIN-CONTAINING PROTEIN"/>
    <property type="match status" value="1"/>
</dbReference>
<organism evidence="1 2">
    <name type="scientific">Lacticaseibacillus mingshuiensis</name>
    <dbReference type="NCBI Taxonomy" id="2799574"/>
    <lineage>
        <taxon>Bacteria</taxon>
        <taxon>Bacillati</taxon>
        <taxon>Bacillota</taxon>
        <taxon>Bacilli</taxon>
        <taxon>Lactobacillales</taxon>
        <taxon>Lactobacillaceae</taxon>
        <taxon>Lacticaseibacillus</taxon>
    </lineage>
</organism>
<dbReference type="InterPro" id="IPR018721">
    <property type="entry name" value="DUF2252"/>
</dbReference>
<name>A0ABW4CIT3_9LACO</name>
<accession>A0ABW4CIT3</accession>
<reference evidence="2" key="1">
    <citation type="journal article" date="2019" name="Int. J. Syst. Evol. Microbiol.">
        <title>The Global Catalogue of Microorganisms (GCM) 10K type strain sequencing project: providing services to taxonomists for standard genome sequencing and annotation.</title>
        <authorList>
            <consortium name="The Broad Institute Genomics Platform"/>
            <consortium name="The Broad Institute Genome Sequencing Center for Infectious Disease"/>
            <person name="Wu L."/>
            <person name="Ma J."/>
        </authorList>
    </citation>
    <scope>NUCLEOTIDE SEQUENCE [LARGE SCALE GENOMIC DNA]</scope>
    <source>
        <strain evidence="2">CCM 8980</strain>
    </source>
</reference>
<proteinExistence type="predicted"/>
<dbReference type="Proteomes" id="UP001597196">
    <property type="component" value="Unassembled WGS sequence"/>
</dbReference>
<comment type="caution">
    <text evidence="1">The sequence shown here is derived from an EMBL/GenBank/DDBJ whole genome shotgun (WGS) entry which is preliminary data.</text>
</comment>
<evidence type="ECO:0000313" key="1">
    <source>
        <dbReference type="EMBL" id="MFD1429466.1"/>
    </source>
</evidence>